<organism evidence="2 3">
    <name type="scientific">Methylocapsa palsarum</name>
    <dbReference type="NCBI Taxonomy" id="1612308"/>
    <lineage>
        <taxon>Bacteria</taxon>
        <taxon>Pseudomonadati</taxon>
        <taxon>Pseudomonadota</taxon>
        <taxon>Alphaproteobacteria</taxon>
        <taxon>Hyphomicrobiales</taxon>
        <taxon>Beijerinckiaceae</taxon>
        <taxon>Methylocapsa</taxon>
    </lineage>
</organism>
<dbReference type="AlphaFoldDB" id="A0A1I3W0E0"/>
<proteinExistence type="predicted"/>
<keyword evidence="3" id="KW-1185">Reference proteome</keyword>
<reference evidence="2 3" key="1">
    <citation type="submission" date="2016-10" db="EMBL/GenBank/DDBJ databases">
        <authorList>
            <person name="de Groot N.N."/>
        </authorList>
    </citation>
    <scope>NUCLEOTIDE SEQUENCE [LARGE SCALE GENOMIC DNA]</scope>
    <source>
        <strain evidence="2 3">NE2</strain>
    </source>
</reference>
<dbReference type="OrthoDB" id="7998990at2"/>
<feature type="chain" id="PRO_5011716326" description="Cysteine rich repeat-containing protein" evidence="1">
    <location>
        <begin position="23"/>
        <end position="78"/>
    </location>
</feature>
<dbReference type="STRING" id="1612308.SAMN05444581_101185"/>
<feature type="signal peptide" evidence="1">
    <location>
        <begin position="1"/>
        <end position="22"/>
    </location>
</feature>
<dbReference type="Proteomes" id="UP000198755">
    <property type="component" value="Unassembled WGS sequence"/>
</dbReference>
<accession>A0A1I3W0E0</accession>
<evidence type="ECO:0000313" key="3">
    <source>
        <dbReference type="Proteomes" id="UP000198755"/>
    </source>
</evidence>
<name>A0A1I3W0E0_9HYPH</name>
<evidence type="ECO:0008006" key="4">
    <source>
        <dbReference type="Google" id="ProtNLM"/>
    </source>
</evidence>
<dbReference type="RefSeq" id="WP_139223465.1">
    <property type="nucleotide sequence ID" value="NZ_FOSN01000001.1"/>
</dbReference>
<gene>
    <name evidence="2" type="ORF">SAMN05444581_101185</name>
</gene>
<keyword evidence="1" id="KW-0732">Signal</keyword>
<evidence type="ECO:0000313" key="2">
    <source>
        <dbReference type="EMBL" id="SFJ99911.1"/>
    </source>
</evidence>
<evidence type="ECO:0000256" key="1">
    <source>
        <dbReference type="SAM" id="SignalP"/>
    </source>
</evidence>
<dbReference type="EMBL" id="FOSN01000001">
    <property type="protein sequence ID" value="SFJ99911.1"/>
    <property type="molecule type" value="Genomic_DNA"/>
</dbReference>
<protein>
    <recommendedName>
        <fullName evidence="4">Cysteine rich repeat-containing protein</fullName>
    </recommendedName>
</protein>
<sequence length="78" mass="8712">MPGKFWFALVVASLPFCGSAFADLHADRQAACQEDAYRLCSDAIPDEAQVQACLERQIKALSPQCRAMFRPVRVRKNP</sequence>